<dbReference type="Proteomes" id="UP001360560">
    <property type="component" value="Unassembled WGS sequence"/>
</dbReference>
<name>A0AAV5QJX4_9ASCO</name>
<gene>
    <name evidence="1" type="ORF">DASC09_020490</name>
</gene>
<organism evidence="1 2">
    <name type="scientific">Saccharomycopsis crataegensis</name>
    <dbReference type="NCBI Taxonomy" id="43959"/>
    <lineage>
        <taxon>Eukaryota</taxon>
        <taxon>Fungi</taxon>
        <taxon>Dikarya</taxon>
        <taxon>Ascomycota</taxon>
        <taxon>Saccharomycotina</taxon>
        <taxon>Saccharomycetes</taxon>
        <taxon>Saccharomycopsidaceae</taxon>
        <taxon>Saccharomycopsis</taxon>
    </lineage>
</organism>
<dbReference type="GeneID" id="90072703"/>
<comment type="caution">
    <text evidence="1">The sequence shown here is derived from an EMBL/GenBank/DDBJ whole genome shotgun (WGS) entry which is preliminary data.</text>
</comment>
<proteinExistence type="predicted"/>
<reference evidence="1 2" key="1">
    <citation type="journal article" date="2023" name="Elife">
        <title>Identification of key yeast species and microbe-microbe interactions impacting larval growth of Drosophila in the wild.</title>
        <authorList>
            <person name="Mure A."/>
            <person name="Sugiura Y."/>
            <person name="Maeda R."/>
            <person name="Honda K."/>
            <person name="Sakurai N."/>
            <person name="Takahashi Y."/>
            <person name="Watada M."/>
            <person name="Katoh T."/>
            <person name="Gotoh A."/>
            <person name="Gotoh Y."/>
            <person name="Taniguchi I."/>
            <person name="Nakamura K."/>
            <person name="Hayashi T."/>
            <person name="Katayama T."/>
            <person name="Uemura T."/>
            <person name="Hattori Y."/>
        </authorList>
    </citation>
    <scope>NUCLEOTIDE SEQUENCE [LARGE SCALE GENOMIC DNA]</scope>
    <source>
        <strain evidence="1 2">SC-9</strain>
    </source>
</reference>
<sequence>MSISKPVQISEFKLTIKELSDDEIIHIRTQLINTINKLNESILLMFKEMNVITTNYHKNASSFRTEESSLNDDDDTTKEYKSDMQLYTESIQENKIVIKNNYQRFAAVEEEIQGRGVQLPSDKPEVLSLESLSSKLRLTNEEYLAIKDKDHEVFEINEPLEDGYYI</sequence>
<evidence type="ECO:0000313" key="1">
    <source>
        <dbReference type="EMBL" id="GMM34724.1"/>
    </source>
</evidence>
<dbReference type="AlphaFoldDB" id="A0AAV5QJX4"/>
<accession>A0AAV5QJX4</accession>
<keyword evidence="2" id="KW-1185">Reference proteome</keyword>
<protein>
    <submittedName>
        <fullName evidence="1">Uncharacterized protein</fullName>
    </submittedName>
</protein>
<evidence type="ECO:0000313" key="2">
    <source>
        <dbReference type="Proteomes" id="UP001360560"/>
    </source>
</evidence>
<dbReference type="EMBL" id="BTFZ01000003">
    <property type="protein sequence ID" value="GMM34724.1"/>
    <property type="molecule type" value="Genomic_DNA"/>
</dbReference>
<dbReference type="RefSeq" id="XP_064851724.1">
    <property type="nucleotide sequence ID" value="XM_064995652.1"/>
</dbReference>